<evidence type="ECO:0000313" key="9">
    <source>
        <dbReference type="Proteomes" id="UP000188268"/>
    </source>
</evidence>
<dbReference type="OMA" id="NVIWKLV"/>
<dbReference type="FunFam" id="1.10.10.10:FF:000322">
    <property type="entry name" value="Probable disease resistance protein At1g63360"/>
    <property type="match status" value="1"/>
</dbReference>
<dbReference type="GO" id="GO:0043531">
    <property type="term" value="F:ADP binding"/>
    <property type="evidence" value="ECO:0007669"/>
    <property type="project" value="InterPro"/>
</dbReference>
<comment type="caution">
    <text evidence="8">The sequence shown here is derived from an EMBL/GenBank/DDBJ whole genome shotgun (WGS) entry which is preliminary data.</text>
</comment>
<evidence type="ECO:0000256" key="1">
    <source>
        <dbReference type="ARBA" id="ARBA00022737"/>
    </source>
</evidence>
<evidence type="ECO:0000256" key="3">
    <source>
        <dbReference type="ARBA" id="ARBA00022821"/>
    </source>
</evidence>
<dbReference type="Proteomes" id="UP000188268">
    <property type="component" value="Unassembled WGS sequence"/>
</dbReference>
<dbReference type="FunFam" id="3.40.50.300:FF:001091">
    <property type="entry name" value="Probable disease resistance protein At1g61300"/>
    <property type="match status" value="1"/>
</dbReference>
<gene>
    <name evidence="8" type="ORF">CCACVL1_26107</name>
</gene>
<dbReference type="InterPro" id="IPR036388">
    <property type="entry name" value="WH-like_DNA-bd_sf"/>
</dbReference>
<sequence length="930" mass="107451">MAEFAVSLVVEKLTNLLSLQAAYLDGVSQKIVELRNELRWMQSFLKDADMKQEDNELMQQWVSDVRDVAYDTEEVIETYVSRAASQNTFDFVTKPFYLYKVGRKIESIRSRIREISGRRETYGARKNERNGGEAANDQRLRWWRQTSPHVEEDDIIELVEDTKALLIQLTSMESRRRVVSIVGMGGLGKTTLAKRLYNHSDVKNHFDCRAWIYVSKEYRRREILQGIITDVNALSRDEMEVLETLKEEMLLKKLHEFLEERRYLVVLDDVWSMEVWDSLENAFPSGKTGSKVMLTTRNREVALHADGGGIPIPHEPRILTEHESLKLFCKKAFHGHNSLPPELKKLGRDMVVRCGGLPLAVVVLGGLLSRKTKSKEEWHRVFRNITWHLTKGQDKIATILALSYNDLPSHLKSCFLYLGLFPEDVAVQTRKLIHLWVAEGFLPQEGEETAEGVAEKCLNELIDRCMIQVGRLSSLGRVKTVRIHDLLRDLAISKGREEIFLEIHHGNKAAESSSSSSESISTKSRRHAIHSRYDQYAFLKPFAPHLRSLLFFNREYNVDVARKRMRIYSRFEKKLNVIYKNFKLLRVLDLEGVRVVSLPDTIGSLIQLRYLGLKKTNLEEELPLSIGNLQNLQTLDLRYSCFLKRIPNVIWKMIHLRHLLLYTPFDSPDSFHLKLDTLPNLQSLPYIEAGNWIDDGGLANMTNLRQLGIDGLSRQQVTSVISTMERLQDIQSLSLLLMSELEMFPTLTGLCQCEHLQKLCFYGKIEKLPDPQEFPPNLIKLSLYNSHLQRDAITKLEKLPNLEMLVLGDGSYDWRDMIFSSESFPKLEILRLHLLKELEEWNVEERAMPKLKHLVINRCEKLKKIPDGLKMVTTLKELEIVGMPVEFEYRLRTKDFLEFKHTPSIKSTTDMLAIGLASHQNVGWPEAQFS</sequence>
<dbReference type="InterPro" id="IPR042197">
    <property type="entry name" value="Apaf_helical"/>
</dbReference>
<dbReference type="PRINTS" id="PR00364">
    <property type="entry name" value="DISEASERSIST"/>
</dbReference>
<evidence type="ECO:0000259" key="5">
    <source>
        <dbReference type="Pfam" id="PF18052"/>
    </source>
</evidence>
<dbReference type="InterPro" id="IPR032675">
    <property type="entry name" value="LRR_dom_sf"/>
</dbReference>
<dbReference type="Pfam" id="PF00931">
    <property type="entry name" value="NB-ARC"/>
    <property type="match status" value="1"/>
</dbReference>
<dbReference type="Gene3D" id="1.10.10.10">
    <property type="entry name" value="Winged helix-like DNA-binding domain superfamily/Winged helix DNA-binding domain"/>
    <property type="match status" value="1"/>
</dbReference>
<keyword evidence="3" id="KW-0611">Plant defense</keyword>
<evidence type="ECO:0000259" key="7">
    <source>
        <dbReference type="Pfam" id="PF23598"/>
    </source>
</evidence>
<dbReference type="AlphaFoldDB" id="A0A1R3GFV4"/>
<organism evidence="8 9">
    <name type="scientific">Corchorus capsularis</name>
    <name type="common">Jute</name>
    <dbReference type="NCBI Taxonomy" id="210143"/>
    <lineage>
        <taxon>Eukaryota</taxon>
        <taxon>Viridiplantae</taxon>
        <taxon>Streptophyta</taxon>
        <taxon>Embryophyta</taxon>
        <taxon>Tracheophyta</taxon>
        <taxon>Spermatophyta</taxon>
        <taxon>Magnoliopsida</taxon>
        <taxon>eudicotyledons</taxon>
        <taxon>Gunneridae</taxon>
        <taxon>Pentapetalae</taxon>
        <taxon>rosids</taxon>
        <taxon>malvids</taxon>
        <taxon>Malvales</taxon>
        <taxon>Malvaceae</taxon>
        <taxon>Grewioideae</taxon>
        <taxon>Apeibeae</taxon>
        <taxon>Corchorus</taxon>
    </lineage>
</organism>
<dbReference type="SUPFAM" id="SSF52058">
    <property type="entry name" value="L domain-like"/>
    <property type="match status" value="1"/>
</dbReference>
<dbReference type="InterPro" id="IPR038005">
    <property type="entry name" value="RX-like_CC"/>
</dbReference>
<dbReference type="CDD" id="cd14798">
    <property type="entry name" value="RX-CC_like"/>
    <property type="match status" value="1"/>
</dbReference>
<proteinExistence type="predicted"/>
<dbReference type="InterPro" id="IPR002182">
    <property type="entry name" value="NB-ARC"/>
</dbReference>
<dbReference type="PANTHER" id="PTHR23155:SF1193">
    <property type="entry name" value="DISEASE RESISTANCE PROTEIN RPP13-RELATED"/>
    <property type="match status" value="1"/>
</dbReference>
<evidence type="ECO:0000256" key="2">
    <source>
        <dbReference type="ARBA" id="ARBA00022741"/>
    </source>
</evidence>
<keyword evidence="1" id="KW-0677">Repeat</keyword>
<dbReference type="Gene3D" id="1.10.8.430">
    <property type="entry name" value="Helical domain of apoptotic protease-activating factors"/>
    <property type="match status" value="1"/>
</dbReference>
<dbReference type="GO" id="GO:0098542">
    <property type="term" value="P:defense response to other organism"/>
    <property type="evidence" value="ECO:0007669"/>
    <property type="project" value="TreeGrafter"/>
</dbReference>
<accession>A0A1R3GFV4</accession>
<dbReference type="InterPro" id="IPR055414">
    <property type="entry name" value="LRR_R13L4/SHOC2-like"/>
</dbReference>
<reference evidence="8 9" key="1">
    <citation type="submission" date="2013-09" db="EMBL/GenBank/DDBJ databases">
        <title>Corchorus capsularis genome sequencing.</title>
        <authorList>
            <person name="Alam M."/>
            <person name="Haque M.S."/>
            <person name="Islam M.S."/>
            <person name="Emdad E.M."/>
            <person name="Islam M.M."/>
            <person name="Ahmed B."/>
            <person name="Halim A."/>
            <person name="Hossen Q.M.M."/>
            <person name="Hossain M.Z."/>
            <person name="Ahmed R."/>
            <person name="Khan M.M."/>
            <person name="Islam R."/>
            <person name="Rashid M.M."/>
            <person name="Khan S.A."/>
            <person name="Rahman M.S."/>
            <person name="Alam M."/>
        </authorList>
    </citation>
    <scope>NUCLEOTIDE SEQUENCE [LARGE SCALE GENOMIC DNA]</scope>
    <source>
        <strain evidence="9">cv. CVL-1</strain>
        <tissue evidence="8">Whole seedling</tissue>
    </source>
</reference>
<dbReference type="Gramene" id="OMO56962">
    <property type="protein sequence ID" value="OMO56962"/>
    <property type="gene ID" value="CCACVL1_26107"/>
</dbReference>
<dbReference type="FunFam" id="1.10.8.430:FF:000003">
    <property type="entry name" value="Probable disease resistance protein At5g66910"/>
    <property type="match status" value="1"/>
</dbReference>
<dbReference type="InterPro" id="IPR027417">
    <property type="entry name" value="P-loop_NTPase"/>
</dbReference>
<dbReference type="InterPro" id="IPR044974">
    <property type="entry name" value="Disease_R_plants"/>
</dbReference>
<evidence type="ECO:0000259" key="4">
    <source>
        <dbReference type="Pfam" id="PF00931"/>
    </source>
</evidence>
<dbReference type="SUPFAM" id="SSF52540">
    <property type="entry name" value="P-loop containing nucleoside triphosphate hydrolases"/>
    <property type="match status" value="1"/>
</dbReference>
<dbReference type="Gene3D" id="3.40.50.300">
    <property type="entry name" value="P-loop containing nucleotide triphosphate hydrolases"/>
    <property type="match status" value="1"/>
</dbReference>
<dbReference type="Pfam" id="PF23598">
    <property type="entry name" value="LRR_14"/>
    <property type="match status" value="1"/>
</dbReference>
<evidence type="ECO:0000259" key="6">
    <source>
        <dbReference type="Pfam" id="PF23559"/>
    </source>
</evidence>
<dbReference type="InterPro" id="IPR058922">
    <property type="entry name" value="WHD_DRP"/>
</dbReference>
<dbReference type="InterPro" id="IPR041118">
    <property type="entry name" value="Rx_N"/>
</dbReference>
<keyword evidence="9" id="KW-1185">Reference proteome</keyword>
<dbReference type="Pfam" id="PF18052">
    <property type="entry name" value="Rx_N"/>
    <property type="match status" value="1"/>
</dbReference>
<feature type="domain" description="Disease resistance protein winged helix" evidence="6">
    <location>
        <begin position="420"/>
        <end position="491"/>
    </location>
</feature>
<dbReference type="Gene3D" id="3.80.10.10">
    <property type="entry name" value="Ribonuclease Inhibitor"/>
    <property type="match status" value="1"/>
</dbReference>
<dbReference type="Pfam" id="PF23559">
    <property type="entry name" value="WHD_DRP"/>
    <property type="match status" value="1"/>
</dbReference>
<feature type="domain" description="Disease resistance R13L4/SHOC-2-like LRR" evidence="7">
    <location>
        <begin position="573"/>
        <end position="878"/>
    </location>
</feature>
<feature type="domain" description="Disease resistance N-terminal" evidence="5">
    <location>
        <begin position="5"/>
        <end position="87"/>
    </location>
</feature>
<keyword evidence="2" id="KW-0547">Nucleotide-binding</keyword>
<protein>
    <submittedName>
        <fullName evidence="8">Disease resistance protein</fullName>
    </submittedName>
</protein>
<dbReference type="EMBL" id="AWWV01014437">
    <property type="protein sequence ID" value="OMO56962.1"/>
    <property type="molecule type" value="Genomic_DNA"/>
</dbReference>
<dbReference type="PANTHER" id="PTHR23155">
    <property type="entry name" value="DISEASE RESISTANCE PROTEIN RP"/>
    <property type="match status" value="1"/>
</dbReference>
<feature type="domain" description="NB-ARC" evidence="4">
    <location>
        <begin position="165"/>
        <end position="336"/>
    </location>
</feature>
<evidence type="ECO:0000313" key="8">
    <source>
        <dbReference type="EMBL" id="OMO56962.1"/>
    </source>
</evidence>
<dbReference type="STRING" id="210143.A0A1R3GFV4"/>
<name>A0A1R3GFV4_COCAP</name>
<dbReference type="Gene3D" id="1.20.5.4130">
    <property type="match status" value="1"/>
</dbReference>
<dbReference type="OrthoDB" id="646178at2759"/>